<comment type="caution">
    <text evidence="1">The sequence shown here is derived from an EMBL/GenBank/DDBJ whole genome shotgun (WGS) entry which is preliminary data.</text>
</comment>
<organism evidence="1 2">
    <name type="scientific">Limnohabitans radicicola</name>
    <dbReference type="NCBI Taxonomy" id="2771427"/>
    <lineage>
        <taxon>Bacteria</taxon>
        <taxon>Pseudomonadati</taxon>
        <taxon>Pseudomonadota</taxon>
        <taxon>Betaproteobacteria</taxon>
        <taxon>Burkholderiales</taxon>
        <taxon>Comamonadaceae</taxon>
        <taxon>Limnohabitans</taxon>
    </lineage>
</organism>
<evidence type="ECO:0000313" key="1">
    <source>
        <dbReference type="EMBL" id="MBD8051345.1"/>
    </source>
</evidence>
<name>A0A927FH66_9BURK</name>
<proteinExistence type="predicted"/>
<dbReference type="InterPro" id="IPR012340">
    <property type="entry name" value="NA-bd_OB-fold"/>
</dbReference>
<dbReference type="Gene3D" id="2.40.50.140">
    <property type="entry name" value="Nucleic acid-binding proteins"/>
    <property type="match status" value="1"/>
</dbReference>
<dbReference type="AlphaFoldDB" id="A0A927FH66"/>
<dbReference type="SUPFAM" id="SSF50249">
    <property type="entry name" value="Nucleic acid-binding proteins"/>
    <property type="match status" value="1"/>
</dbReference>
<dbReference type="RefSeq" id="WP_191819778.1">
    <property type="nucleotide sequence ID" value="NZ_JACYFT010000002.1"/>
</dbReference>
<evidence type="ECO:0000313" key="2">
    <source>
        <dbReference type="Proteomes" id="UP000647424"/>
    </source>
</evidence>
<sequence>MLAYPSIVEPDPQSGNKFNTLVLITDPEDQQKLEELVAAACEQTFRSSKLPPGAHNPLRDANEKNHAGEFAFKHPSFRVKDGMVIRAKTAYQPQCVWGPNETEIDPSEIHGGDTVVVQISAYGYSNQSQGVGLSLGRIWLVEKGETRIERGSGAGANVKRIDRSRLRFNDGTGEAA</sequence>
<dbReference type="InterPro" id="IPR022595">
    <property type="entry name" value="Enc34_ssDNA-bd"/>
</dbReference>
<reference evidence="1" key="1">
    <citation type="submission" date="2020-09" db="EMBL/GenBank/DDBJ databases">
        <title>Genome seq and assembly of Limnohabitants sp.</title>
        <authorList>
            <person name="Chhetri G."/>
        </authorList>
    </citation>
    <scope>NUCLEOTIDE SEQUENCE</scope>
    <source>
        <strain evidence="1">JUR4</strain>
    </source>
</reference>
<protein>
    <submittedName>
        <fullName evidence="1">DUF2815 family protein</fullName>
    </submittedName>
</protein>
<dbReference type="EMBL" id="JACYFT010000002">
    <property type="protein sequence ID" value="MBD8051345.1"/>
    <property type="molecule type" value="Genomic_DNA"/>
</dbReference>
<gene>
    <name evidence="1" type="ORF">IC609_12380</name>
</gene>
<dbReference type="Proteomes" id="UP000647424">
    <property type="component" value="Unassembled WGS sequence"/>
</dbReference>
<keyword evidence="2" id="KW-1185">Reference proteome</keyword>
<accession>A0A927FH66</accession>
<dbReference type="Pfam" id="PF10991">
    <property type="entry name" value="Enc34_ssDNA-bd"/>
    <property type="match status" value="1"/>
</dbReference>